<proteinExistence type="predicted"/>
<dbReference type="EMBL" id="MN739670">
    <property type="protein sequence ID" value="QHT19890.1"/>
    <property type="molecule type" value="Genomic_DNA"/>
</dbReference>
<sequence>MSTNFTVTDHGDLSTIFKSNFSGNHTTDVNYKVNGTDLSQFFEPATTENSKISYNTGYSCSAYGDLRNAFMDKTYVSVTITPVGYTSNKYYNFNYNGTNYTTAIYEGAANGANGTITVSGAINNYQINYLLIGGGGGGSDGGISGGTAQNFGGGGGGGGAGDVICGSFYALNQSYNVNVPGKAEGNNGGGTTTFASFSSNGGAAGTNTSDGTGGLGGAGNGPGGGGYNTGSGGGGSYGVYGQGYPGQNGNSVQNLSITAFPPLSVNNGTLYFYDSGSNQITYNICGGGGGGSSNEYLTSGGSGNGGGGGNVPTLQRSGDGFDGAWGGGGGGGGGEMPDAPFKAGNGGRGGSGLAIMWWVTPQ</sequence>
<protein>
    <submittedName>
        <fullName evidence="1">Uncharacterized protein</fullName>
    </submittedName>
</protein>
<reference evidence="1" key="1">
    <citation type="journal article" date="2020" name="Nature">
        <title>Giant virus diversity and host interactions through global metagenomics.</title>
        <authorList>
            <person name="Schulz F."/>
            <person name="Roux S."/>
            <person name="Paez-Espino D."/>
            <person name="Jungbluth S."/>
            <person name="Walsh D.A."/>
            <person name="Denef V.J."/>
            <person name="McMahon K.D."/>
            <person name="Konstantinidis K.T."/>
            <person name="Eloe-Fadrosh E.A."/>
            <person name="Kyrpides N.C."/>
            <person name="Woyke T."/>
        </authorList>
    </citation>
    <scope>NUCLEOTIDE SEQUENCE</scope>
    <source>
        <strain evidence="1">GVMAG-M-3300023174-5</strain>
    </source>
</reference>
<dbReference type="AlphaFoldDB" id="A0A6C0DU40"/>
<name>A0A6C0DU40_9ZZZZ</name>
<organism evidence="1">
    <name type="scientific">viral metagenome</name>
    <dbReference type="NCBI Taxonomy" id="1070528"/>
    <lineage>
        <taxon>unclassified sequences</taxon>
        <taxon>metagenomes</taxon>
        <taxon>organismal metagenomes</taxon>
    </lineage>
</organism>
<accession>A0A6C0DU40</accession>
<evidence type="ECO:0000313" key="1">
    <source>
        <dbReference type="EMBL" id="QHT19890.1"/>
    </source>
</evidence>